<dbReference type="AlphaFoldDB" id="A0A6N7EUI7"/>
<evidence type="ECO:0000256" key="4">
    <source>
        <dbReference type="ARBA" id="ARBA00022801"/>
    </source>
</evidence>
<keyword evidence="10" id="KW-1185">Reference proteome</keyword>
<feature type="transmembrane region" description="Helical" evidence="7">
    <location>
        <begin position="152"/>
        <end position="170"/>
    </location>
</feature>
<dbReference type="GO" id="GO:0006508">
    <property type="term" value="P:proteolysis"/>
    <property type="evidence" value="ECO:0007669"/>
    <property type="project" value="UniProtKB-KW"/>
</dbReference>
<dbReference type="Proteomes" id="UP000471298">
    <property type="component" value="Unassembled WGS sequence"/>
</dbReference>
<organism evidence="9 10">
    <name type="scientific">Ostreibacterium oceani</name>
    <dbReference type="NCBI Taxonomy" id="2654998"/>
    <lineage>
        <taxon>Bacteria</taxon>
        <taxon>Pseudomonadati</taxon>
        <taxon>Pseudomonadota</taxon>
        <taxon>Gammaproteobacteria</taxon>
        <taxon>Cardiobacteriales</taxon>
        <taxon>Ostreibacteriaceae</taxon>
        <taxon>Ostreibacterium</taxon>
    </lineage>
</organism>
<keyword evidence="4" id="KW-0378">Hydrolase</keyword>
<evidence type="ECO:0000256" key="1">
    <source>
        <dbReference type="ARBA" id="ARBA00004141"/>
    </source>
</evidence>
<dbReference type="Gene3D" id="1.20.1540.10">
    <property type="entry name" value="Rhomboid-like"/>
    <property type="match status" value="1"/>
</dbReference>
<dbReference type="InterPro" id="IPR035952">
    <property type="entry name" value="Rhomboid-like_sf"/>
</dbReference>
<sequence length="199" mass="22680">MQINPQLTTFAKRYPILTLFMVLSTVISLLTGFGYFFDVLLWFHFDWTRIANGQWWRLITPIFLHFPMLGIIFAHLAFNLIWFYYFGTRIEQTDGSRYFLGFILLAALVSNSCQAYFSPGLFGGLSGVVFAQLGYLFLRPKLSFYPAPIPDNIAFFLIGFMLLSAVGLFGGGIANAAHLAGFAFGLAWAWVRHLQRQYQ</sequence>
<dbReference type="InterPro" id="IPR022764">
    <property type="entry name" value="Peptidase_S54_rhomboid_dom"/>
</dbReference>
<comment type="subcellular location">
    <subcellularLocation>
        <location evidence="1">Membrane</location>
        <topology evidence="1">Multi-pass membrane protein</topology>
    </subcellularLocation>
</comment>
<keyword evidence="5 7" id="KW-1133">Transmembrane helix</keyword>
<dbReference type="RefSeq" id="WP_152810039.1">
    <property type="nucleotide sequence ID" value="NZ_WHNW01000004.1"/>
</dbReference>
<evidence type="ECO:0000256" key="2">
    <source>
        <dbReference type="ARBA" id="ARBA00009045"/>
    </source>
</evidence>
<keyword evidence="3 7" id="KW-0812">Transmembrane</keyword>
<dbReference type="PANTHER" id="PTHR43731">
    <property type="entry name" value="RHOMBOID PROTEASE"/>
    <property type="match status" value="1"/>
</dbReference>
<feature type="transmembrane region" description="Helical" evidence="7">
    <location>
        <begin position="123"/>
        <end position="140"/>
    </location>
</feature>
<dbReference type="FunCoup" id="A0A6N7EUI7">
    <property type="interactions" value="43"/>
</dbReference>
<evidence type="ECO:0000259" key="8">
    <source>
        <dbReference type="Pfam" id="PF01694"/>
    </source>
</evidence>
<gene>
    <name evidence="9" type="ORF">GCU85_05115</name>
</gene>
<dbReference type="PANTHER" id="PTHR43731:SF14">
    <property type="entry name" value="PRESENILIN-ASSOCIATED RHOMBOID-LIKE PROTEIN, MITOCHONDRIAL"/>
    <property type="match status" value="1"/>
</dbReference>
<reference evidence="9 10" key="1">
    <citation type="submission" date="2019-10" db="EMBL/GenBank/DDBJ databases">
        <title>Cardiobacteriales fam. a chemoheterotrophic member of the order Cardiobacteriales, and proposal of Cardiobacteriales fam. nov.</title>
        <authorList>
            <person name="Wang C."/>
        </authorList>
    </citation>
    <scope>NUCLEOTIDE SEQUENCE [LARGE SCALE GENOMIC DNA]</scope>
    <source>
        <strain evidence="9 10">ML27</strain>
    </source>
</reference>
<dbReference type="GO" id="GO:0004252">
    <property type="term" value="F:serine-type endopeptidase activity"/>
    <property type="evidence" value="ECO:0007669"/>
    <property type="project" value="InterPro"/>
</dbReference>
<feature type="transmembrane region" description="Helical" evidence="7">
    <location>
        <begin position="16"/>
        <end position="43"/>
    </location>
</feature>
<proteinExistence type="inferred from homology"/>
<feature type="domain" description="Peptidase S54 rhomboid" evidence="8">
    <location>
        <begin position="53"/>
        <end position="193"/>
    </location>
</feature>
<evidence type="ECO:0000313" key="9">
    <source>
        <dbReference type="EMBL" id="MPV86112.1"/>
    </source>
</evidence>
<keyword evidence="6 7" id="KW-0472">Membrane</keyword>
<dbReference type="Pfam" id="PF01694">
    <property type="entry name" value="Rhomboid"/>
    <property type="match status" value="1"/>
</dbReference>
<evidence type="ECO:0000256" key="3">
    <source>
        <dbReference type="ARBA" id="ARBA00022692"/>
    </source>
</evidence>
<protein>
    <submittedName>
        <fullName evidence="9">Rhomboid family intramembrane serine protease</fullName>
    </submittedName>
</protein>
<evidence type="ECO:0000313" key="10">
    <source>
        <dbReference type="Proteomes" id="UP000471298"/>
    </source>
</evidence>
<dbReference type="EMBL" id="WHNW01000004">
    <property type="protein sequence ID" value="MPV86112.1"/>
    <property type="molecule type" value="Genomic_DNA"/>
</dbReference>
<name>A0A6N7EUI7_9GAMM</name>
<keyword evidence="9" id="KW-0645">Protease</keyword>
<accession>A0A6N7EUI7</accession>
<comment type="caution">
    <text evidence="9">The sequence shown here is derived from an EMBL/GenBank/DDBJ whole genome shotgun (WGS) entry which is preliminary data.</text>
</comment>
<evidence type="ECO:0000256" key="6">
    <source>
        <dbReference type="ARBA" id="ARBA00023136"/>
    </source>
</evidence>
<evidence type="ECO:0000256" key="7">
    <source>
        <dbReference type="SAM" id="Phobius"/>
    </source>
</evidence>
<dbReference type="GO" id="GO:0016020">
    <property type="term" value="C:membrane"/>
    <property type="evidence" value="ECO:0007669"/>
    <property type="project" value="UniProtKB-SubCell"/>
</dbReference>
<dbReference type="SUPFAM" id="SSF144091">
    <property type="entry name" value="Rhomboid-like"/>
    <property type="match status" value="1"/>
</dbReference>
<dbReference type="InterPro" id="IPR050925">
    <property type="entry name" value="Rhomboid_protease_S54"/>
</dbReference>
<feature type="transmembrane region" description="Helical" evidence="7">
    <location>
        <begin position="63"/>
        <end position="86"/>
    </location>
</feature>
<dbReference type="InParanoid" id="A0A6N7EUI7"/>
<evidence type="ECO:0000256" key="5">
    <source>
        <dbReference type="ARBA" id="ARBA00022989"/>
    </source>
</evidence>
<comment type="similarity">
    <text evidence="2">Belongs to the peptidase S54 family.</text>
</comment>